<gene>
    <name evidence="1" type="ORF">DH2020_018211</name>
</gene>
<dbReference type="Proteomes" id="UP001318860">
    <property type="component" value="Unassembled WGS sequence"/>
</dbReference>
<protein>
    <submittedName>
        <fullName evidence="1">Uncharacterized protein</fullName>
    </submittedName>
</protein>
<accession>A0ABR0WLQ4</accession>
<evidence type="ECO:0000313" key="2">
    <source>
        <dbReference type="Proteomes" id="UP001318860"/>
    </source>
</evidence>
<organism evidence="1 2">
    <name type="scientific">Rehmannia glutinosa</name>
    <name type="common">Chinese foxglove</name>
    <dbReference type="NCBI Taxonomy" id="99300"/>
    <lineage>
        <taxon>Eukaryota</taxon>
        <taxon>Viridiplantae</taxon>
        <taxon>Streptophyta</taxon>
        <taxon>Embryophyta</taxon>
        <taxon>Tracheophyta</taxon>
        <taxon>Spermatophyta</taxon>
        <taxon>Magnoliopsida</taxon>
        <taxon>eudicotyledons</taxon>
        <taxon>Gunneridae</taxon>
        <taxon>Pentapetalae</taxon>
        <taxon>asterids</taxon>
        <taxon>lamiids</taxon>
        <taxon>Lamiales</taxon>
        <taxon>Orobanchaceae</taxon>
        <taxon>Rehmannieae</taxon>
        <taxon>Rehmannia</taxon>
    </lineage>
</organism>
<keyword evidence="2" id="KW-1185">Reference proteome</keyword>
<reference evidence="1 2" key="1">
    <citation type="journal article" date="2021" name="Comput. Struct. Biotechnol. J.">
        <title>De novo genome assembly of the potent medicinal plant Rehmannia glutinosa using nanopore technology.</title>
        <authorList>
            <person name="Ma L."/>
            <person name="Dong C."/>
            <person name="Song C."/>
            <person name="Wang X."/>
            <person name="Zheng X."/>
            <person name="Niu Y."/>
            <person name="Chen S."/>
            <person name="Feng W."/>
        </authorList>
    </citation>
    <scope>NUCLEOTIDE SEQUENCE [LARGE SCALE GENOMIC DNA]</scope>
    <source>
        <strain evidence="1">DH-2019</strain>
    </source>
</reference>
<proteinExistence type="predicted"/>
<evidence type="ECO:0000313" key="1">
    <source>
        <dbReference type="EMBL" id="KAK6147299.1"/>
    </source>
</evidence>
<dbReference type="EMBL" id="JABTTQ020000010">
    <property type="protein sequence ID" value="KAK6147299.1"/>
    <property type="molecule type" value="Genomic_DNA"/>
</dbReference>
<name>A0ABR0WLQ4_REHGL</name>
<sequence length="245" mass="28221">MQLCPRARALLWSLLRKPKPPTNNKLTTDEIISNFNFWVCLGKTNYQFFCALLDWKCGIIWGRKERVRHLQYLNRQVIVKKGWNHKLGVIAFHVAGNSSVPGLHMASKRPFNNFRPPRGGFQGRNRGRGRFFRGGNSKLICQIYAKYNHIAAKCFKRYDPNFTGLDTSLSSAPPGFMHPQANFVASPYHMSNISRTQHTEASKPPAVFLRQQPGSQALLLQRLLQHRLLHGLLHVFFCLQIRQRD</sequence>
<comment type="caution">
    <text evidence="1">The sequence shown here is derived from an EMBL/GenBank/DDBJ whole genome shotgun (WGS) entry which is preliminary data.</text>
</comment>